<evidence type="ECO:0000256" key="1">
    <source>
        <dbReference type="ARBA" id="ARBA00022723"/>
    </source>
</evidence>
<dbReference type="Proteomes" id="UP000691718">
    <property type="component" value="Unassembled WGS sequence"/>
</dbReference>
<feature type="domain" description="THAP-type" evidence="6">
    <location>
        <begin position="1"/>
        <end position="67"/>
    </location>
</feature>
<comment type="caution">
    <text evidence="7">The sequence shown here is derived from an EMBL/GenBank/DDBJ whole genome shotgun (WGS) entry which is preliminary data.</text>
</comment>
<dbReference type="Pfam" id="PF05485">
    <property type="entry name" value="THAP"/>
    <property type="match status" value="1"/>
</dbReference>
<dbReference type="PANTHER" id="PTHR46600">
    <property type="entry name" value="THAP DOMAIN-CONTAINING"/>
    <property type="match status" value="1"/>
</dbReference>
<dbReference type="GO" id="GO:0008270">
    <property type="term" value="F:zinc ion binding"/>
    <property type="evidence" value="ECO:0007669"/>
    <property type="project" value="UniProtKB-KW"/>
</dbReference>
<keyword evidence="2 5" id="KW-0863">Zinc-finger</keyword>
<accession>A0A8S3W5I4</accession>
<dbReference type="OrthoDB" id="5982876at2759"/>
<dbReference type="PROSITE" id="PS50950">
    <property type="entry name" value="ZF_THAP"/>
    <property type="match status" value="1"/>
</dbReference>
<name>A0A8S3W5I4_PARAO</name>
<keyword evidence="8" id="KW-1185">Reference proteome</keyword>
<dbReference type="InterPro" id="IPR006612">
    <property type="entry name" value="THAP_Znf"/>
</dbReference>
<keyword evidence="3" id="KW-0862">Zinc</keyword>
<gene>
    <name evidence="7" type="ORF">PAPOLLO_LOCUS2191</name>
</gene>
<keyword evidence="1" id="KW-0479">Metal-binding</keyword>
<evidence type="ECO:0000256" key="3">
    <source>
        <dbReference type="ARBA" id="ARBA00022833"/>
    </source>
</evidence>
<dbReference type="AlphaFoldDB" id="A0A8S3W5I4"/>
<evidence type="ECO:0000256" key="2">
    <source>
        <dbReference type="ARBA" id="ARBA00022771"/>
    </source>
</evidence>
<evidence type="ECO:0000313" key="7">
    <source>
        <dbReference type="EMBL" id="CAG4941421.1"/>
    </source>
</evidence>
<proteinExistence type="predicted"/>
<protein>
    <submittedName>
        <fullName evidence="7">(apollo) hypothetical protein</fullName>
    </submittedName>
</protein>
<sequence length="139" mass="16358">MPKDLERLKQWIEACKRTDLENLMKIKDSDYFYNNYVVCSDHFDVECFRNKDLYSQGLMPGSVPTLKLYNKKNTMKRICPREINLDCPISSKQIKLNSADPIMETQEQHENIIPNVANLQREILCVKISNQRVRSNFLT</sequence>
<organism evidence="7 8">
    <name type="scientific">Parnassius apollo</name>
    <name type="common">Apollo butterfly</name>
    <name type="synonym">Papilio apollo</name>
    <dbReference type="NCBI Taxonomy" id="110799"/>
    <lineage>
        <taxon>Eukaryota</taxon>
        <taxon>Metazoa</taxon>
        <taxon>Ecdysozoa</taxon>
        <taxon>Arthropoda</taxon>
        <taxon>Hexapoda</taxon>
        <taxon>Insecta</taxon>
        <taxon>Pterygota</taxon>
        <taxon>Neoptera</taxon>
        <taxon>Endopterygota</taxon>
        <taxon>Lepidoptera</taxon>
        <taxon>Glossata</taxon>
        <taxon>Ditrysia</taxon>
        <taxon>Papilionoidea</taxon>
        <taxon>Papilionidae</taxon>
        <taxon>Parnassiinae</taxon>
        <taxon>Parnassini</taxon>
        <taxon>Parnassius</taxon>
        <taxon>Parnassius</taxon>
    </lineage>
</organism>
<dbReference type="PANTHER" id="PTHR46600:SF11">
    <property type="entry name" value="THAP DOMAIN-CONTAINING PROTEIN 10"/>
    <property type="match status" value="1"/>
</dbReference>
<dbReference type="InterPro" id="IPR026516">
    <property type="entry name" value="THAP1/10"/>
</dbReference>
<dbReference type="EMBL" id="CAJQZP010000160">
    <property type="protein sequence ID" value="CAG4941421.1"/>
    <property type="molecule type" value="Genomic_DNA"/>
</dbReference>
<evidence type="ECO:0000259" key="6">
    <source>
        <dbReference type="PROSITE" id="PS50950"/>
    </source>
</evidence>
<evidence type="ECO:0000256" key="4">
    <source>
        <dbReference type="ARBA" id="ARBA00023125"/>
    </source>
</evidence>
<evidence type="ECO:0000313" key="8">
    <source>
        <dbReference type="Proteomes" id="UP000691718"/>
    </source>
</evidence>
<dbReference type="GO" id="GO:0043565">
    <property type="term" value="F:sequence-specific DNA binding"/>
    <property type="evidence" value="ECO:0007669"/>
    <property type="project" value="InterPro"/>
</dbReference>
<dbReference type="SMART" id="SM00980">
    <property type="entry name" value="THAP"/>
    <property type="match status" value="1"/>
</dbReference>
<dbReference type="SMART" id="SM00692">
    <property type="entry name" value="DM3"/>
    <property type="match status" value="1"/>
</dbReference>
<keyword evidence="4 5" id="KW-0238">DNA-binding</keyword>
<reference evidence="7" key="1">
    <citation type="submission" date="2021-04" db="EMBL/GenBank/DDBJ databases">
        <authorList>
            <person name="Tunstrom K."/>
        </authorList>
    </citation>
    <scope>NUCLEOTIDE SEQUENCE</scope>
</reference>
<evidence type="ECO:0000256" key="5">
    <source>
        <dbReference type="PROSITE-ProRule" id="PRU00309"/>
    </source>
</evidence>